<sequence length="409" mass="45871">MYVAMLVWLLAALLASEADGDCPAREADPHHEMLLHMNLSCASDNSYRPLKDLATAVHVRLRFLLNYMTFDDDKETVTVSTWVEFNWKNELLAWNESDYGGAREVQMDSQAMWSPVFTLLNADVSVYTPHRVYTTCLITSDGTVTCVPLFPHTGLCSTALRYWPHDRRNCTLYYASWMQTEDKVNLSFHEQDPLVFQEFQSAPGWRLLDITHARLPGQRTCCPYKDPVLSISFILKREAAGLTATVLMPSVLVVLLTCSSLLLTANLKTRLSLLCFSLFAHFVLLSQVCFLLPTFSSESPHILLFLRASIFVTLLCVWETLSIMSLIIKASPAPGWVVRVNGSLMDGPARCLVISEFGVCASGEDGVVDDGRANREWTKFANIVNSCVFSVCVLLYSLLIFVYFPVDSS</sequence>
<reference evidence="4" key="1">
    <citation type="submission" date="2021-09" db="EMBL/GenBank/DDBJ databases">
        <authorList>
            <person name="Martin H S."/>
        </authorList>
    </citation>
    <scope>NUCLEOTIDE SEQUENCE</scope>
</reference>
<accession>A0A8J2QZ64</accession>
<evidence type="ECO:0000313" key="4">
    <source>
        <dbReference type="EMBL" id="CAG9573839.1"/>
    </source>
</evidence>
<feature type="chain" id="PRO_5035251852" evidence="2">
    <location>
        <begin position="21"/>
        <end position="409"/>
    </location>
</feature>
<dbReference type="GO" id="GO:0005230">
    <property type="term" value="F:extracellular ligand-gated monoatomic ion channel activity"/>
    <property type="evidence" value="ECO:0007669"/>
    <property type="project" value="InterPro"/>
</dbReference>
<keyword evidence="1" id="KW-1133">Transmembrane helix</keyword>
<evidence type="ECO:0000256" key="1">
    <source>
        <dbReference type="SAM" id="Phobius"/>
    </source>
</evidence>
<dbReference type="Pfam" id="PF02931">
    <property type="entry name" value="Neur_chan_LBD"/>
    <property type="match status" value="1"/>
</dbReference>
<keyword evidence="1" id="KW-0812">Transmembrane</keyword>
<dbReference type="Proteomes" id="UP000789524">
    <property type="component" value="Unassembled WGS sequence"/>
</dbReference>
<evidence type="ECO:0000256" key="2">
    <source>
        <dbReference type="SAM" id="SignalP"/>
    </source>
</evidence>
<feature type="transmembrane region" description="Helical" evidence="1">
    <location>
        <begin position="239"/>
        <end position="264"/>
    </location>
</feature>
<comment type="caution">
    <text evidence="4">The sequence shown here is derived from an EMBL/GenBank/DDBJ whole genome shotgun (WGS) entry which is preliminary data.</text>
</comment>
<keyword evidence="1" id="KW-0472">Membrane</keyword>
<feature type="transmembrane region" description="Helical" evidence="1">
    <location>
        <begin position="380"/>
        <end position="404"/>
    </location>
</feature>
<dbReference type="InterPro" id="IPR006201">
    <property type="entry name" value="Neur_channel"/>
</dbReference>
<dbReference type="PANTHER" id="PTHR18945">
    <property type="entry name" value="NEUROTRANSMITTER GATED ION CHANNEL"/>
    <property type="match status" value="1"/>
</dbReference>
<dbReference type="EMBL" id="CAKASE010000071">
    <property type="protein sequence ID" value="CAG9573839.1"/>
    <property type="molecule type" value="Genomic_DNA"/>
</dbReference>
<feature type="transmembrane region" description="Helical" evidence="1">
    <location>
        <begin position="301"/>
        <end position="321"/>
    </location>
</feature>
<dbReference type="AlphaFoldDB" id="A0A8J2QZ64"/>
<proteinExistence type="predicted"/>
<feature type="domain" description="Neurotransmitter-gated ion-channel ligand-binding" evidence="3">
    <location>
        <begin position="44"/>
        <end position="238"/>
    </location>
</feature>
<dbReference type="GO" id="GO:0016020">
    <property type="term" value="C:membrane"/>
    <property type="evidence" value="ECO:0007669"/>
    <property type="project" value="InterPro"/>
</dbReference>
<dbReference type="InterPro" id="IPR036734">
    <property type="entry name" value="Neur_chan_lig-bd_sf"/>
</dbReference>
<feature type="transmembrane region" description="Helical" evidence="1">
    <location>
        <begin position="271"/>
        <end position="295"/>
    </location>
</feature>
<gene>
    <name evidence="4" type="ORF">DCHRY22_LOCUS10691</name>
</gene>
<keyword evidence="5" id="KW-1185">Reference proteome</keyword>
<keyword evidence="2" id="KW-0732">Signal</keyword>
<dbReference type="Gene3D" id="2.70.170.10">
    <property type="entry name" value="Neurotransmitter-gated ion-channel ligand-binding domain"/>
    <property type="match status" value="1"/>
</dbReference>
<organism evidence="4 5">
    <name type="scientific">Danaus chrysippus</name>
    <name type="common">African queen</name>
    <dbReference type="NCBI Taxonomy" id="151541"/>
    <lineage>
        <taxon>Eukaryota</taxon>
        <taxon>Metazoa</taxon>
        <taxon>Ecdysozoa</taxon>
        <taxon>Arthropoda</taxon>
        <taxon>Hexapoda</taxon>
        <taxon>Insecta</taxon>
        <taxon>Pterygota</taxon>
        <taxon>Neoptera</taxon>
        <taxon>Endopterygota</taxon>
        <taxon>Lepidoptera</taxon>
        <taxon>Glossata</taxon>
        <taxon>Ditrysia</taxon>
        <taxon>Papilionoidea</taxon>
        <taxon>Nymphalidae</taxon>
        <taxon>Danainae</taxon>
        <taxon>Danaini</taxon>
        <taxon>Danaina</taxon>
        <taxon>Danaus</taxon>
        <taxon>Anosia</taxon>
    </lineage>
</organism>
<dbReference type="OrthoDB" id="410315at2759"/>
<protein>
    <submittedName>
        <fullName evidence="4">(African queen) hypothetical protein</fullName>
    </submittedName>
</protein>
<dbReference type="InterPro" id="IPR006202">
    <property type="entry name" value="Neur_chan_lig-bd"/>
</dbReference>
<feature type="signal peptide" evidence="2">
    <location>
        <begin position="1"/>
        <end position="20"/>
    </location>
</feature>
<evidence type="ECO:0000259" key="3">
    <source>
        <dbReference type="Pfam" id="PF02931"/>
    </source>
</evidence>
<dbReference type="SUPFAM" id="SSF63712">
    <property type="entry name" value="Nicotinic receptor ligand binding domain-like"/>
    <property type="match status" value="1"/>
</dbReference>
<evidence type="ECO:0000313" key="5">
    <source>
        <dbReference type="Proteomes" id="UP000789524"/>
    </source>
</evidence>
<dbReference type="GO" id="GO:0004888">
    <property type="term" value="F:transmembrane signaling receptor activity"/>
    <property type="evidence" value="ECO:0007669"/>
    <property type="project" value="InterPro"/>
</dbReference>
<name>A0A8J2QZ64_9NEOP</name>
<dbReference type="CDD" id="cd18989">
    <property type="entry name" value="LGIC_ECD_cation"/>
    <property type="match status" value="1"/>
</dbReference>